<protein>
    <submittedName>
        <fullName evidence="2">Uncharacterized protein</fullName>
    </submittedName>
</protein>
<evidence type="ECO:0000313" key="2">
    <source>
        <dbReference type="EMBL" id="KAD7117730.1"/>
    </source>
</evidence>
<organism evidence="2 3">
    <name type="scientific">Mikania micrantha</name>
    <name type="common">bitter vine</name>
    <dbReference type="NCBI Taxonomy" id="192012"/>
    <lineage>
        <taxon>Eukaryota</taxon>
        <taxon>Viridiplantae</taxon>
        <taxon>Streptophyta</taxon>
        <taxon>Embryophyta</taxon>
        <taxon>Tracheophyta</taxon>
        <taxon>Spermatophyta</taxon>
        <taxon>Magnoliopsida</taxon>
        <taxon>eudicotyledons</taxon>
        <taxon>Gunneridae</taxon>
        <taxon>Pentapetalae</taxon>
        <taxon>asterids</taxon>
        <taxon>campanulids</taxon>
        <taxon>Asterales</taxon>
        <taxon>Asteraceae</taxon>
        <taxon>Asteroideae</taxon>
        <taxon>Heliantheae alliance</taxon>
        <taxon>Eupatorieae</taxon>
        <taxon>Mikania</taxon>
    </lineage>
</organism>
<name>A0A5N6PYR5_9ASTR</name>
<dbReference type="OrthoDB" id="1910495at2759"/>
<feature type="compositionally biased region" description="Basic and acidic residues" evidence="1">
    <location>
        <begin position="221"/>
        <end position="241"/>
    </location>
</feature>
<dbReference type="PANTHER" id="PTHR35477">
    <property type="entry name" value="OS06G0728500 PROTEIN"/>
    <property type="match status" value="1"/>
</dbReference>
<gene>
    <name evidence="2" type="ORF">E3N88_04998</name>
</gene>
<reference evidence="2 3" key="1">
    <citation type="submission" date="2019-05" db="EMBL/GenBank/DDBJ databases">
        <title>Mikania micrantha, genome provides insights into the molecular mechanism of rapid growth.</title>
        <authorList>
            <person name="Liu B."/>
        </authorList>
    </citation>
    <scope>NUCLEOTIDE SEQUENCE [LARGE SCALE GENOMIC DNA]</scope>
    <source>
        <strain evidence="2">NLD-2019</strain>
        <tissue evidence="2">Leaf</tissue>
    </source>
</reference>
<comment type="caution">
    <text evidence="2">The sequence shown here is derived from an EMBL/GenBank/DDBJ whole genome shotgun (WGS) entry which is preliminary data.</text>
</comment>
<dbReference type="Proteomes" id="UP000326396">
    <property type="component" value="Linkage Group LG10"/>
</dbReference>
<feature type="compositionally biased region" description="Basic residues" evidence="1">
    <location>
        <begin position="248"/>
        <end position="258"/>
    </location>
</feature>
<evidence type="ECO:0000313" key="3">
    <source>
        <dbReference type="Proteomes" id="UP000326396"/>
    </source>
</evidence>
<feature type="region of interest" description="Disordered" evidence="1">
    <location>
        <begin position="177"/>
        <end position="299"/>
    </location>
</feature>
<evidence type="ECO:0000256" key="1">
    <source>
        <dbReference type="SAM" id="MobiDB-lite"/>
    </source>
</evidence>
<sequence length="314" mass="34288">MEGNVCGVNHLDSDVLLPPRKRLLACLKKQNSDVNGNSNSNSYSPSTCNTLDQIDTRISYLLKAHLSNDNPSQEEIVAASRTAAEAAAKVAMAARAAAQEKAVIAAKAIAAAKKALELVADVDDGHEIPSLAEQQLKKNKTKKQVDVQMLYDNRKPEFENGKTNDEELARKLHHAINSSPRISKSGLPSDVKNHKQKKLKISENDRISNGSIVGEGISSSKEVDNMTKSETGNKSKGKPGDEDITTFGRKRGRMKQKKLPLSICHDRDQANPKENVTSRNPLSVGPSTSERGSLWKCQSFKAPPCVKQNKLMQL</sequence>
<feature type="compositionally biased region" description="Polar residues" evidence="1">
    <location>
        <begin position="272"/>
        <end position="291"/>
    </location>
</feature>
<dbReference type="PANTHER" id="PTHR35477:SF1">
    <property type="entry name" value="OS06G0728500 PROTEIN"/>
    <property type="match status" value="1"/>
</dbReference>
<dbReference type="EMBL" id="SZYD01000002">
    <property type="protein sequence ID" value="KAD7117730.1"/>
    <property type="molecule type" value="Genomic_DNA"/>
</dbReference>
<keyword evidence="3" id="KW-1185">Reference proteome</keyword>
<accession>A0A5N6PYR5</accession>
<proteinExistence type="predicted"/>
<dbReference type="AlphaFoldDB" id="A0A5N6PYR5"/>